<name>A0ABW4MIC2_9BACI</name>
<dbReference type="Gene3D" id="3.40.33.10">
    <property type="entry name" value="CAP"/>
    <property type="match status" value="1"/>
</dbReference>
<comment type="caution">
    <text evidence="3">The sequence shown here is derived from an EMBL/GenBank/DDBJ whole genome shotgun (WGS) entry which is preliminary data.</text>
</comment>
<dbReference type="RefSeq" id="WP_388035339.1">
    <property type="nucleotide sequence ID" value="NZ_JBHUEK010000007.1"/>
</dbReference>
<feature type="domain" description="CAP-associated" evidence="2">
    <location>
        <begin position="64"/>
        <end position="203"/>
    </location>
</feature>
<dbReference type="PANTHER" id="PTHR31157">
    <property type="entry name" value="SCP DOMAIN-CONTAINING PROTEIN"/>
    <property type="match status" value="1"/>
</dbReference>
<dbReference type="CDD" id="cd05379">
    <property type="entry name" value="CAP_bacterial"/>
    <property type="match status" value="1"/>
</dbReference>
<dbReference type="EMBL" id="JBHUEK010000007">
    <property type="protein sequence ID" value="MFD1777767.1"/>
    <property type="molecule type" value="Genomic_DNA"/>
</dbReference>
<gene>
    <name evidence="3" type="ORF">ACFSFW_03740</name>
</gene>
<proteinExistence type="predicted"/>
<evidence type="ECO:0000259" key="2">
    <source>
        <dbReference type="Pfam" id="PF14504"/>
    </source>
</evidence>
<protein>
    <submittedName>
        <fullName evidence="3">CAP domain-containing protein</fullName>
    </submittedName>
</protein>
<organism evidence="3 4">
    <name type="scientific">Fredinandcohnia salidurans</name>
    <dbReference type="NCBI Taxonomy" id="2595041"/>
    <lineage>
        <taxon>Bacteria</taxon>
        <taxon>Bacillati</taxon>
        <taxon>Bacillota</taxon>
        <taxon>Bacilli</taxon>
        <taxon>Bacillales</taxon>
        <taxon>Bacillaceae</taxon>
        <taxon>Fredinandcohnia</taxon>
    </lineage>
</organism>
<dbReference type="InterPro" id="IPR014044">
    <property type="entry name" value="CAP_dom"/>
</dbReference>
<dbReference type="InterPro" id="IPR035940">
    <property type="entry name" value="CAP_sf"/>
</dbReference>
<evidence type="ECO:0000259" key="1">
    <source>
        <dbReference type="Pfam" id="PF00188"/>
    </source>
</evidence>
<feature type="domain" description="SCP" evidence="1">
    <location>
        <begin position="234"/>
        <end position="346"/>
    </location>
</feature>
<keyword evidence="4" id="KW-1185">Reference proteome</keyword>
<evidence type="ECO:0000313" key="4">
    <source>
        <dbReference type="Proteomes" id="UP001597227"/>
    </source>
</evidence>
<dbReference type="PANTHER" id="PTHR31157:SF26">
    <property type="entry name" value="SCP-LIKE EXTRACELLULAR PROTEIN"/>
    <property type="match status" value="1"/>
</dbReference>
<accession>A0ABW4MIC2</accession>
<dbReference type="Pfam" id="PF00188">
    <property type="entry name" value="CAP"/>
    <property type="match status" value="1"/>
</dbReference>
<dbReference type="SUPFAM" id="SSF55797">
    <property type="entry name" value="PR-1-like"/>
    <property type="match status" value="1"/>
</dbReference>
<dbReference type="Proteomes" id="UP001597227">
    <property type="component" value="Unassembled WGS sequence"/>
</dbReference>
<dbReference type="InterPro" id="IPR029410">
    <property type="entry name" value="CAP_assoc"/>
</dbReference>
<dbReference type="Pfam" id="PF14504">
    <property type="entry name" value="CAP_assoc_N"/>
    <property type="match status" value="1"/>
</dbReference>
<sequence length="350" mass="39780">MAKIAVTILLLASSIYYISIKHGRTEIVNGIDDNKLLSNHVSTEKTTIPYQKEIHQFEGLYSFIGVESSKIEEILGKPNRIDRSSYDYNWWVYNSTPQNYIQVGIENDRVVTVFGTGNDVQVEPFEIGQPIAELRSKGLIKPKVSLNVDKNPYRFELTEEEMNARPLIAMGNVYVQVYVDTFTNEISSIRFLDGETLIKIRPYELAYRGELLSAKEVSKVEWKEVEQGNSAQILDITNVIRTRHGLHPLKVDEKLASVAYLHSKDMSTNEYFDHTSPTKGGLADRLANGEVSYQLAGENIAAKYVDGIAAVEGWLNSEGHRETLLSEDYNFLGVGVYEKYYTQNFIQKWE</sequence>
<reference evidence="4" key="1">
    <citation type="journal article" date="2019" name="Int. J. Syst. Evol. Microbiol.">
        <title>The Global Catalogue of Microorganisms (GCM) 10K type strain sequencing project: providing services to taxonomists for standard genome sequencing and annotation.</title>
        <authorList>
            <consortium name="The Broad Institute Genomics Platform"/>
            <consortium name="The Broad Institute Genome Sequencing Center for Infectious Disease"/>
            <person name="Wu L."/>
            <person name="Ma J."/>
        </authorList>
    </citation>
    <scope>NUCLEOTIDE SEQUENCE [LARGE SCALE GENOMIC DNA]</scope>
    <source>
        <strain evidence="4">CCUG 15531</strain>
    </source>
</reference>
<evidence type="ECO:0000313" key="3">
    <source>
        <dbReference type="EMBL" id="MFD1777767.1"/>
    </source>
</evidence>